<evidence type="ECO:0000256" key="1">
    <source>
        <dbReference type="ARBA" id="ARBA00004651"/>
    </source>
</evidence>
<evidence type="ECO:0000313" key="10">
    <source>
        <dbReference type="EMBL" id="TQF14118.1"/>
    </source>
</evidence>
<feature type="transmembrane region" description="Helical" evidence="7">
    <location>
        <begin position="366"/>
        <end position="388"/>
    </location>
</feature>
<feature type="transmembrane region" description="Helical" evidence="7">
    <location>
        <begin position="774"/>
        <end position="793"/>
    </location>
</feature>
<sequence>MDFLRQDFRHALRRLRRSPTFTLVAVLTLTLGIGANAAIFSVVHTVLLRPLPLQDDARVVRLYSVGKQGPGPTSPPDLVSLREQARSFTGLAALASTELTLGAHDAESLPVKVQGTLATADLFQVLGPRVHLGRALQPGDDAPGAPPVAVISHSLWQRRFGGSPTVLGRTLSTGAPVPATVVGVMAPGFDFPARSDLWLPLVLGPESLTPEARGAHWLEVYGRLAPGASVEQATAEVAAIARGLAEQHPRTNRDVGASVESLRDVLLGKVRPSLLMLMGAVGLVLLVACANLTHLLLARAASREGELSIRLALGASRGRLARELLAESGLLALAGGAMGLLAAMWAMDVLTAFGPQDIPRLEEASIDGTVLAFTAALAMLTTVLFGLVPTLKATRVSLGGGLRMANAGSGGGAHHHKTRALLIVGETALAVLLLVSAGLLLRSFVHLQRAAPGFEPEGVLTVKIDLPPNRYGFGTAAPEAFFDQLLARLRALPGVEAAGIVAGLPMDGGKMPLDLKDPQRPVPPGAAPWKASVRIVSPGALETLRVKLLSGRGLSAEDRGEGRRAVLVNAEAARRFWPNEDPLGRTLSTDMNWGNGAFGGVVVGVVDNLAIDGLAAPAVAEVYLPYEQARSTQMTLVLRTSADPLTLASAVRAEVRSLDSSLALGSVRTLASVVDHTVAPLRFYLLLVGVFAGVALLLAAVGLYGVVAYAVSQRTRELGIRLALGARTHQVTNLVLRRYLGLTAMGLGLGLVLAAAASRTLVHLLSGVQPVDPLTYAVVLVVLGLVAFAAALLPARRAAQVSPSVALRGD</sequence>
<evidence type="ECO:0000256" key="5">
    <source>
        <dbReference type="ARBA" id="ARBA00023136"/>
    </source>
</evidence>
<dbReference type="OrthoDB" id="5484213at2"/>
<feature type="domain" description="ABC3 transporter permease C-terminal" evidence="8">
    <location>
        <begin position="690"/>
        <end position="803"/>
    </location>
</feature>
<keyword evidence="11" id="KW-1185">Reference proteome</keyword>
<feature type="transmembrane region" description="Helical" evidence="7">
    <location>
        <begin position="739"/>
        <end position="762"/>
    </location>
</feature>
<evidence type="ECO:0000259" key="8">
    <source>
        <dbReference type="Pfam" id="PF02687"/>
    </source>
</evidence>
<dbReference type="InterPro" id="IPR025857">
    <property type="entry name" value="MacB_PCD"/>
</dbReference>
<evidence type="ECO:0000256" key="7">
    <source>
        <dbReference type="SAM" id="Phobius"/>
    </source>
</evidence>
<protein>
    <submittedName>
        <fullName evidence="10">ABC transporter permease</fullName>
    </submittedName>
</protein>
<evidence type="ECO:0000313" key="11">
    <source>
        <dbReference type="Proteomes" id="UP000315369"/>
    </source>
</evidence>
<dbReference type="NCBIfam" id="TIGR03434">
    <property type="entry name" value="ADOP"/>
    <property type="match status" value="1"/>
</dbReference>
<organism evidence="10 11">
    <name type="scientific">Myxococcus llanfairpwllgwyngyllgogerychwyrndrobwllllantysiliogogogochensis</name>
    <dbReference type="NCBI Taxonomy" id="2590453"/>
    <lineage>
        <taxon>Bacteria</taxon>
        <taxon>Pseudomonadati</taxon>
        <taxon>Myxococcota</taxon>
        <taxon>Myxococcia</taxon>
        <taxon>Myxococcales</taxon>
        <taxon>Cystobacterineae</taxon>
        <taxon>Myxococcaceae</taxon>
        <taxon>Myxococcus</taxon>
    </lineage>
</organism>
<feature type="transmembrane region" description="Helical" evidence="7">
    <location>
        <begin position="274"/>
        <end position="297"/>
    </location>
</feature>
<evidence type="ECO:0000256" key="4">
    <source>
        <dbReference type="ARBA" id="ARBA00022989"/>
    </source>
</evidence>
<dbReference type="PANTHER" id="PTHR30572">
    <property type="entry name" value="MEMBRANE COMPONENT OF TRANSPORTER-RELATED"/>
    <property type="match status" value="1"/>
</dbReference>
<feature type="domain" description="ABC3 transporter permease C-terminal" evidence="8">
    <location>
        <begin position="280"/>
        <end position="397"/>
    </location>
</feature>
<gene>
    <name evidence="10" type="ORF">FJV41_20495</name>
</gene>
<feature type="transmembrane region" description="Helical" evidence="7">
    <location>
        <begin position="683"/>
        <end position="711"/>
    </location>
</feature>
<comment type="subcellular location">
    <subcellularLocation>
        <location evidence="1">Cell membrane</location>
        <topology evidence="1">Multi-pass membrane protein</topology>
    </subcellularLocation>
</comment>
<evidence type="ECO:0000256" key="2">
    <source>
        <dbReference type="ARBA" id="ARBA00022475"/>
    </source>
</evidence>
<dbReference type="InterPro" id="IPR050250">
    <property type="entry name" value="Macrolide_Exporter_MacB"/>
</dbReference>
<feature type="transmembrane region" description="Helical" evidence="7">
    <location>
        <begin position="21"/>
        <end position="43"/>
    </location>
</feature>
<dbReference type="InterPro" id="IPR017800">
    <property type="entry name" value="ADOP"/>
</dbReference>
<dbReference type="Proteomes" id="UP000315369">
    <property type="component" value="Unassembled WGS sequence"/>
</dbReference>
<feature type="transmembrane region" description="Helical" evidence="7">
    <location>
        <begin position="324"/>
        <end position="346"/>
    </location>
</feature>
<keyword evidence="5 7" id="KW-0472">Membrane</keyword>
<dbReference type="Pfam" id="PF12704">
    <property type="entry name" value="MacB_PCD"/>
    <property type="match status" value="2"/>
</dbReference>
<dbReference type="GO" id="GO:0005886">
    <property type="term" value="C:plasma membrane"/>
    <property type="evidence" value="ECO:0007669"/>
    <property type="project" value="UniProtKB-SubCell"/>
</dbReference>
<evidence type="ECO:0000256" key="3">
    <source>
        <dbReference type="ARBA" id="ARBA00022692"/>
    </source>
</evidence>
<dbReference type="AlphaFoldDB" id="A0A540WYQ4"/>
<comment type="similarity">
    <text evidence="6">Belongs to the ABC-4 integral membrane protein family.</text>
</comment>
<reference evidence="10 11" key="1">
    <citation type="submission" date="2019-06" db="EMBL/GenBank/DDBJ databases">
        <authorList>
            <person name="Livingstone P."/>
            <person name="Whitworth D."/>
        </authorList>
    </citation>
    <scope>NUCLEOTIDE SEQUENCE [LARGE SCALE GENOMIC DNA]</scope>
    <source>
        <strain evidence="10 11">AM401</strain>
    </source>
</reference>
<proteinExistence type="inferred from homology"/>
<feature type="domain" description="MacB-like periplasmic core" evidence="9">
    <location>
        <begin position="22"/>
        <end position="239"/>
    </location>
</feature>
<dbReference type="GO" id="GO:0022857">
    <property type="term" value="F:transmembrane transporter activity"/>
    <property type="evidence" value="ECO:0007669"/>
    <property type="project" value="TreeGrafter"/>
</dbReference>
<feature type="transmembrane region" description="Helical" evidence="7">
    <location>
        <begin position="420"/>
        <end position="441"/>
    </location>
</feature>
<dbReference type="Pfam" id="PF02687">
    <property type="entry name" value="FtsX"/>
    <property type="match status" value="2"/>
</dbReference>
<comment type="caution">
    <text evidence="10">The sequence shown here is derived from an EMBL/GenBank/DDBJ whole genome shotgun (WGS) entry which is preliminary data.</text>
</comment>
<evidence type="ECO:0000256" key="6">
    <source>
        <dbReference type="ARBA" id="ARBA00038076"/>
    </source>
</evidence>
<dbReference type="InterPro" id="IPR003838">
    <property type="entry name" value="ABC3_permease_C"/>
</dbReference>
<evidence type="ECO:0000259" key="9">
    <source>
        <dbReference type="Pfam" id="PF12704"/>
    </source>
</evidence>
<feature type="domain" description="MacB-like periplasmic core" evidence="9">
    <location>
        <begin position="430"/>
        <end position="653"/>
    </location>
</feature>
<keyword evidence="4 7" id="KW-1133">Transmembrane helix</keyword>
<dbReference type="PANTHER" id="PTHR30572:SF4">
    <property type="entry name" value="ABC TRANSPORTER PERMEASE YTRF"/>
    <property type="match status" value="1"/>
</dbReference>
<accession>A0A540WYQ4</accession>
<name>A0A540WYQ4_9BACT</name>
<keyword evidence="2" id="KW-1003">Cell membrane</keyword>
<dbReference type="EMBL" id="VIFM01000078">
    <property type="protein sequence ID" value="TQF14118.1"/>
    <property type="molecule type" value="Genomic_DNA"/>
</dbReference>
<keyword evidence="3 7" id="KW-0812">Transmembrane</keyword>